<evidence type="ECO:0000256" key="1">
    <source>
        <dbReference type="ARBA" id="ARBA00022729"/>
    </source>
</evidence>
<evidence type="ECO:0000256" key="3">
    <source>
        <dbReference type="ARBA" id="ARBA00023139"/>
    </source>
</evidence>
<dbReference type="InterPro" id="IPR036328">
    <property type="entry name" value="MliC_sf"/>
</dbReference>
<organism evidence="6 7">
    <name type="scientific">Ahrensia kielensis</name>
    <dbReference type="NCBI Taxonomy" id="76980"/>
    <lineage>
        <taxon>Bacteria</taxon>
        <taxon>Pseudomonadati</taxon>
        <taxon>Pseudomonadota</taxon>
        <taxon>Alphaproteobacteria</taxon>
        <taxon>Hyphomicrobiales</taxon>
        <taxon>Ahrensiaceae</taxon>
        <taxon>Ahrensia</taxon>
    </lineage>
</organism>
<sequence>MINQLPKIAYTAAMLGVLAGCESIDQEPSNARQFAQTTSVKIYKYTCNEGIPLTLRFEETGGNSFVTWTHDGFSGARLPQVRSGSGSRYAANGYEIHSKGNSVYLNLKGIVDNCRR</sequence>
<evidence type="ECO:0000256" key="2">
    <source>
        <dbReference type="ARBA" id="ARBA00023136"/>
    </source>
</evidence>
<evidence type="ECO:0000256" key="4">
    <source>
        <dbReference type="ARBA" id="ARBA00023288"/>
    </source>
</evidence>
<protein>
    <submittedName>
        <fullName evidence="6">MliC family protein</fullName>
    </submittedName>
</protein>
<dbReference type="Gene3D" id="2.40.128.200">
    <property type="match status" value="1"/>
</dbReference>
<evidence type="ECO:0000313" key="6">
    <source>
        <dbReference type="EMBL" id="MEM5503210.1"/>
    </source>
</evidence>
<keyword evidence="7" id="KW-1185">Reference proteome</keyword>
<keyword evidence="1" id="KW-0732">Signal</keyword>
<keyword evidence="4" id="KW-0449">Lipoprotein</keyword>
<reference evidence="6 7" key="1">
    <citation type="submission" date="2024-03" db="EMBL/GenBank/DDBJ databases">
        <title>Community enrichment and isolation of bacterial strains for fucoidan degradation.</title>
        <authorList>
            <person name="Sichert A."/>
        </authorList>
    </citation>
    <scope>NUCLEOTIDE SEQUENCE [LARGE SCALE GENOMIC DNA]</scope>
    <source>
        <strain evidence="6 7">AS62</strain>
    </source>
</reference>
<dbReference type="Pfam" id="PF09864">
    <property type="entry name" value="MliC"/>
    <property type="match status" value="1"/>
</dbReference>
<evidence type="ECO:0000313" key="7">
    <source>
        <dbReference type="Proteomes" id="UP001477870"/>
    </source>
</evidence>
<dbReference type="SUPFAM" id="SSF141488">
    <property type="entry name" value="YdhA-like"/>
    <property type="match status" value="1"/>
</dbReference>
<dbReference type="RefSeq" id="WP_342849383.1">
    <property type="nucleotide sequence ID" value="NZ_JBBMQO010000017.1"/>
</dbReference>
<comment type="caution">
    <text evidence="6">The sequence shown here is derived from an EMBL/GenBank/DDBJ whole genome shotgun (WGS) entry which is preliminary data.</text>
</comment>
<dbReference type="EMBL" id="JBBMQO010000017">
    <property type="protein sequence ID" value="MEM5503210.1"/>
    <property type="molecule type" value="Genomic_DNA"/>
</dbReference>
<evidence type="ECO:0000259" key="5">
    <source>
        <dbReference type="Pfam" id="PF09864"/>
    </source>
</evidence>
<proteinExistence type="predicted"/>
<dbReference type="Proteomes" id="UP001477870">
    <property type="component" value="Unassembled WGS sequence"/>
</dbReference>
<dbReference type="InterPro" id="IPR018660">
    <property type="entry name" value="MliC"/>
</dbReference>
<accession>A0ABU9TBG8</accession>
<keyword evidence="2" id="KW-0472">Membrane</keyword>
<gene>
    <name evidence="6" type="ORF">WNY59_16645</name>
</gene>
<keyword evidence="3" id="KW-0564">Palmitate</keyword>
<feature type="domain" description="C-type lysozyme inhibitor" evidence="5">
    <location>
        <begin position="45"/>
        <end position="108"/>
    </location>
</feature>
<name>A0ABU9TBG8_9HYPH</name>
<dbReference type="PROSITE" id="PS51257">
    <property type="entry name" value="PROKAR_LIPOPROTEIN"/>
    <property type="match status" value="1"/>
</dbReference>